<dbReference type="GO" id="GO:0046872">
    <property type="term" value="F:metal ion binding"/>
    <property type="evidence" value="ECO:0007669"/>
    <property type="project" value="UniProtKB-KW"/>
</dbReference>
<protein>
    <submittedName>
        <fullName evidence="4">Uncharacterized damage-inducible protein DinB (Forms a four-helix bundle)</fullName>
    </submittedName>
</protein>
<keyword evidence="5" id="KW-1185">Reference proteome</keyword>
<evidence type="ECO:0000313" key="5">
    <source>
        <dbReference type="Proteomes" id="UP000185221"/>
    </source>
</evidence>
<dbReference type="PANTHER" id="PTHR37302">
    <property type="entry name" value="SLR1116 PROTEIN"/>
    <property type="match status" value="1"/>
</dbReference>
<evidence type="ECO:0000313" key="4">
    <source>
        <dbReference type="EMBL" id="SIN77594.1"/>
    </source>
</evidence>
<dbReference type="Pfam" id="PF05163">
    <property type="entry name" value="DinB"/>
    <property type="match status" value="1"/>
</dbReference>
<dbReference type="PANTHER" id="PTHR37302:SF3">
    <property type="entry name" value="DAMAGE-INDUCIBLE PROTEIN DINB"/>
    <property type="match status" value="1"/>
</dbReference>
<dbReference type="STRING" id="226505.SAMN05444394_1680"/>
<dbReference type="Gene3D" id="1.20.120.450">
    <property type="entry name" value="dinb family like domain"/>
    <property type="match status" value="1"/>
</dbReference>
<gene>
    <name evidence="4" type="ORF">SAMN05444394_1680</name>
</gene>
<dbReference type="OrthoDB" id="9811413at2"/>
<name>A0A1N6E3M3_9BACT</name>
<dbReference type="SUPFAM" id="SSF109854">
    <property type="entry name" value="DinB/YfiT-like putative metalloenzymes"/>
    <property type="match status" value="1"/>
</dbReference>
<dbReference type="Proteomes" id="UP000185221">
    <property type="component" value="Unassembled WGS sequence"/>
</dbReference>
<proteinExistence type="inferred from homology"/>
<evidence type="ECO:0000256" key="1">
    <source>
        <dbReference type="ARBA" id="ARBA00008635"/>
    </source>
</evidence>
<organism evidence="4 5">
    <name type="scientific">Algoriphagus halophilus</name>
    <dbReference type="NCBI Taxonomy" id="226505"/>
    <lineage>
        <taxon>Bacteria</taxon>
        <taxon>Pseudomonadati</taxon>
        <taxon>Bacteroidota</taxon>
        <taxon>Cytophagia</taxon>
        <taxon>Cytophagales</taxon>
        <taxon>Cyclobacteriaceae</taxon>
        <taxon>Algoriphagus</taxon>
    </lineage>
</organism>
<comment type="similarity">
    <text evidence="1">Belongs to the DinB family.</text>
</comment>
<dbReference type="InterPro" id="IPR034660">
    <property type="entry name" value="DinB/YfiT-like"/>
</dbReference>
<dbReference type="AlphaFoldDB" id="A0A1N6E3M3"/>
<accession>A0A1N6E3M3</accession>
<feature type="binding site" evidence="3">
    <location>
        <position position="127"/>
    </location>
    <ligand>
        <name>a divalent metal cation</name>
        <dbReference type="ChEBI" id="CHEBI:60240"/>
    </ligand>
</feature>
<dbReference type="EMBL" id="FSRC01000001">
    <property type="protein sequence ID" value="SIN77594.1"/>
    <property type="molecule type" value="Genomic_DNA"/>
</dbReference>
<evidence type="ECO:0000256" key="3">
    <source>
        <dbReference type="PIRSR" id="PIRSR607837-1"/>
    </source>
</evidence>
<evidence type="ECO:0000256" key="2">
    <source>
        <dbReference type="ARBA" id="ARBA00022723"/>
    </source>
</evidence>
<dbReference type="InterPro" id="IPR007837">
    <property type="entry name" value="DinB"/>
</dbReference>
<sequence>MKSLDNSAFYRDFFNYNHQINLKLAASFESISSQLSPKIIELTCHIVNAHHLWNARIKGIPDPCKPWDLFPIQEFAEKDQFNFESTLEILRETDLDIKFRYKNSSGKSFESFGRDVLTHIVNHSTYHRGQIAMLMRELGLEPIPSDFIHFKLHVE</sequence>
<reference evidence="5" key="1">
    <citation type="submission" date="2016-11" db="EMBL/GenBank/DDBJ databases">
        <authorList>
            <person name="Varghese N."/>
            <person name="Submissions S."/>
        </authorList>
    </citation>
    <scope>NUCLEOTIDE SEQUENCE [LARGE SCALE GENOMIC DNA]</scope>
    <source>
        <strain evidence="5">DSM 15292</strain>
    </source>
</reference>
<feature type="binding site" evidence="3">
    <location>
        <position position="123"/>
    </location>
    <ligand>
        <name>a divalent metal cation</name>
        <dbReference type="ChEBI" id="CHEBI:60240"/>
    </ligand>
</feature>
<feature type="binding site" evidence="3">
    <location>
        <position position="45"/>
    </location>
    <ligand>
        <name>a divalent metal cation</name>
        <dbReference type="ChEBI" id="CHEBI:60240"/>
    </ligand>
</feature>
<keyword evidence="2 3" id="KW-0479">Metal-binding</keyword>
<dbReference type="RefSeq" id="WP_074224385.1">
    <property type="nucleotide sequence ID" value="NZ_FSRC01000001.1"/>
</dbReference>